<accession>A0ABN8XVR6</accession>
<name>A0ABN8XVR6_RANTA</name>
<evidence type="ECO:0000313" key="1">
    <source>
        <dbReference type="EMBL" id="CAI9152226.1"/>
    </source>
</evidence>
<sequence>MTNAMSCNCHIEQVSLMASHSWNNQETTFTNHSAGKISSISLDENMTVLFFSLTIQNSLFILSHKILFMLNNELLLLLFSNMSSNKPQTSLFHLDLELLLVSLLQ</sequence>
<evidence type="ECO:0000313" key="2">
    <source>
        <dbReference type="Proteomes" id="UP001176941"/>
    </source>
</evidence>
<keyword evidence="2" id="KW-1185">Reference proteome</keyword>
<dbReference type="Proteomes" id="UP001176941">
    <property type="component" value="Chromosome 1"/>
</dbReference>
<dbReference type="EMBL" id="OX459937">
    <property type="protein sequence ID" value="CAI9152226.1"/>
    <property type="molecule type" value="Genomic_DNA"/>
</dbReference>
<proteinExistence type="predicted"/>
<reference evidence="1" key="1">
    <citation type="submission" date="2023-04" db="EMBL/GenBank/DDBJ databases">
        <authorList>
            <consortium name="ELIXIR-Norway"/>
        </authorList>
    </citation>
    <scope>NUCLEOTIDE SEQUENCE [LARGE SCALE GENOMIC DNA]</scope>
</reference>
<protein>
    <submittedName>
        <fullName evidence="1">Uncharacterized protein</fullName>
    </submittedName>
</protein>
<gene>
    <name evidence="1" type="ORF">MRATA1EN1_LOCUS1188</name>
</gene>
<organism evidence="1 2">
    <name type="scientific">Rangifer tarandus platyrhynchus</name>
    <name type="common">Svalbard reindeer</name>
    <dbReference type="NCBI Taxonomy" id="3082113"/>
    <lineage>
        <taxon>Eukaryota</taxon>
        <taxon>Metazoa</taxon>
        <taxon>Chordata</taxon>
        <taxon>Craniata</taxon>
        <taxon>Vertebrata</taxon>
        <taxon>Euteleostomi</taxon>
        <taxon>Mammalia</taxon>
        <taxon>Eutheria</taxon>
        <taxon>Laurasiatheria</taxon>
        <taxon>Artiodactyla</taxon>
        <taxon>Ruminantia</taxon>
        <taxon>Pecora</taxon>
        <taxon>Cervidae</taxon>
        <taxon>Odocoileinae</taxon>
        <taxon>Rangifer</taxon>
    </lineage>
</organism>